<sequence>MKLFVFVLSILVVMAAVFAQPQGRFRRKLDDADHYRPRGGVLADDEAQADPPECTDEYCEPPTHPPAPPRRDAKAMAARLTTALPPCTPALRYI</sequence>
<gene>
    <name evidence="3" type="ORF">PLXY2_LOCUS16628</name>
</gene>
<reference evidence="3" key="1">
    <citation type="submission" date="2020-11" db="EMBL/GenBank/DDBJ databases">
        <authorList>
            <person name="Whiteford S."/>
        </authorList>
    </citation>
    <scope>NUCLEOTIDE SEQUENCE</scope>
</reference>
<dbReference type="EMBL" id="CAJHNJ030000621">
    <property type="protein sequence ID" value="CAG9138375.1"/>
    <property type="molecule type" value="Genomic_DNA"/>
</dbReference>
<proteinExistence type="predicted"/>
<dbReference type="Proteomes" id="UP000653454">
    <property type="component" value="Unassembled WGS sequence"/>
</dbReference>
<feature type="signal peptide" evidence="2">
    <location>
        <begin position="1"/>
        <end position="19"/>
    </location>
</feature>
<keyword evidence="2" id="KW-0732">Signal</keyword>
<feature type="compositionally biased region" description="Acidic residues" evidence="1">
    <location>
        <begin position="43"/>
        <end position="59"/>
    </location>
</feature>
<feature type="region of interest" description="Disordered" evidence="1">
    <location>
        <begin position="36"/>
        <end position="72"/>
    </location>
</feature>
<organism evidence="3 4">
    <name type="scientific">Plutella xylostella</name>
    <name type="common">Diamondback moth</name>
    <name type="synonym">Plutella maculipennis</name>
    <dbReference type="NCBI Taxonomy" id="51655"/>
    <lineage>
        <taxon>Eukaryota</taxon>
        <taxon>Metazoa</taxon>
        <taxon>Ecdysozoa</taxon>
        <taxon>Arthropoda</taxon>
        <taxon>Hexapoda</taxon>
        <taxon>Insecta</taxon>
        <taxon>Pterygota</taxon>
        <taxon>Neoptera</taxon>
        <taxon>Endopterygota</taxon>
        <taxon>Lepidoptera</taxon>
        <taxon>Glossata</taxon>
        <taxon>Ditrysia</taxon>
        <taxon>Yponomeutoidea</taxon>
        <taxon>Plutellidae</taxon>
        <taxon>Plutella</taxon>
    </lineage>
</organism>
<name>A0A8S4GBF2_PLUXY</name>
<evidence type="ECO:0000313" key="3">
    <source>
        <dbReference type="EMBL" id="CAG9138375.1"/>
    </source>
</evidence>
<keyword evidence="4" id="KW-1185">Reference proteome</keyword>
<accession>A0A8S4GBF2</accession>
<comment type="caution">
    <text evidence="3">The sequence shown here is derived from an EMBL/GenBank/DDBJ whole genome shotgun (WGS) entry which is preliminary data.</text>
</comment>
<evidence type="ECO:0000313" key="4">
    <source>
        <dbReference type="Proteomes" id="UP000653454"/>
    </source>
</evidence>
<feature type="chain" id="PRO_5035747584" evidence="2">
    <location>
        <begin position="20"/>
        <end position="94"/>
    </location>
</feature>
<evidence type="ECO:0000256" key="2">
    <source>
        <dbReference type="SAM" id="SignalP"/>
    </source>
</evidence>
<protein>
    <submittedName>
        <fullName evidence="3">(diamondback moth) hypothetical protein</fullName>
    </submittedName>
</protein>
<evidence type="ECO:0000256" key="1">
    <source>
        <dbReference type="SAM" id="MobiDB-lite"/>
    </source>
</evidence>
<dbReference type="AlphaFoldDB" id="A0A8S4GBF2"/>